<evidence type="ECO:0000313" key="4">
    <source>
        <dbReference type="EMBL" id="KAH3858979.1"/>
    </source>
</evidence>
<dbReference type="InterPro" id="IPR016193">
    <property type="entry name" value="Cytidine_deaminase-like"/>
</dbReference>
<dbReference type="EMBL" id="JAIWYP010000003">
    <property type="protein sequence ID" value="KAH3858979.1"/>
    <property type="molecule type" value="Genomic_DNA"/>
</dbReference>
<protein>
    <recommendedName>
        <fullName evidence="3">CMP/dCMP-type deaminase domain-containing protein</fullName>
    </recommendedName>
</protein>
<proteinExistence type="inferred from homology"/>
<dbReference type="SUPFAM" id="SSF53927">
    <property type="entry name" value="Cytidine deaminase-like"/>
    <property type="match status" value="1"/>
</dbReference>
<accession>A0A9D4LJH0</accession>
<dbReference type="InterPro" id="IPR002125">
    <property type="entry name" value="CMP_dCMP_dom"/>
</dbReference>
<reference evidence="4" key="1">
    <citation type="journal article" date="2019" name="bioRxiv">
        <title>The Genome of the Zebra Mussel, Dreissena polymorpha: A Resource for Invasive Species Research.</title>
        <authorList>
            <person name="McCartney M.A."/>
            <person name="Auch B."/>
            <person name="Kono T."/>
            <person name="Mallez S."/>
            <person name="Zhang Y."/>
            <person name="Obille A."/>
            <person name="Becker A."/>
            <person name="Abrahante J.E."/>
            <person name="Garbe J."/>
            <person name="Badalamenti J.P."/>
            <person name="Herman A."/>
            <person name="Mangelson H."/>
            <person name="Liachko I."/>
            <person name="Sullivan S."/>
            <person name="Sone E.D."/>
            <person name="Koren S."/>
            <person name="Silverstein K.A.T."/>
            <person name="Beckman K.B."/>
            <person name="Gohl D.M."/>
        </authorList>
    </citation>
    <scope>NUCLEOTIDE SEQUENCE</scope>
    <source>
        <strain evidence="4">Duluth1</strain>
        <tissue evidence="4">Whole animal</tissue>
    </source>
</reference>
<organism evidence="4 5">
    <name type="scientific">Dreissena polymorpha</name>
    <name type="common">Zebra mussel</name>
    <name type="synonym">Mytilus polymorpha</name>
    <dbReference type="NCBI Taxonomy" id="45954"/>
    <lineage>
        <taxon>Eukaryota</taxon>
        <taxon>Metazoa</taxon>
        <taxon>Spiralia</taxon>
        <taxon>Lophotrochozoa</taxon>
        <taxon>Mollusca</taxon>
        <taxon>Bivalvia</taxon>
        <taxon>Autobranchia</taxon>
        <taxon>Heteroconchia</taxon>
        <taxon>Euheterodonta</taxon>
        <taxon>Imparidentia</taxon>
        <taxon>Neoheterodontei</taxon>
        <taxon>Myida</taxon>
        <taxon>Dreissenoidea</taxon>
        <taxon>Dreissenidae</taxon>
        <taxon>Dreissena</taxon>
    </lineage>
</organism>
<feature type="domain" description="CMP/dCMP-type deaminase" evidence="3">
    <location>
        <begin position="160"/>
        <end position="323"/>
    </location>
</feature>
<evidence type="ECO:0000259" key="3">
    <source>
        <dbReference type="PROSITE" id="PS51747"/>
    </source>
</evidence>
<dbReference type="OrthoDB" id="3180714at2759"/>
<gene>
    <name evidence="4" type="ORF">DPMN_101625</name>
</gene>
<dbReference type="PROSITE" id="PS51747">
    <property type="entry name" value="CYT_DCMP_DEAMINASES_2"/>
    <property type="match status" value="1"/>
</dbReference>
<dbReference type="GO" id="GO:0005634">
    <property type="term" value="C:nucleus"/>
    <property type="evidence" value="ECO:0007669"/>
    <property type="project" value="TreeGrafter"/>
</dbReference>
<keyword evidence="5" id="KW-1185">Reference proteome</keyword>
<dbReference type="PANTHER" id="PTHR11079:SF156">
    <property type="entry name" value="INACTIVE TRNA-SPECIFIC ADENOSINE DEAMINASE-LIKE PROTEIN 3-RELATED"/>
    <property type="match status" value="1"/>
</dbReference>
<evidence type="ECO:0000256" key="1">
    <source>
        <dbReference type="ARBA" id="ARBA00022694"/>
    </source>
</evidence>
<sequence>MELERLSKRPRQEENDMDLRAVTCSMLPILDDKYLKPISTVEMHVCEVLDKQKTSAILKFLSQKFPLDKYQHMKRIKSSKESVMVLLCEASEISKADLDRELSPIASHLGIIRIATVPASAPLTRQQFEDSVMLWPVNFHENKEITQLVKGTFFTTEDLRIISRHMQQAIQTAILGKENNQVAIGAVIVDPRTDRVIARCCDLRNQYPLQHATMVCVDLVARSQGGGMWKYDEDSNLHWSAPSNGDSYPDSNIDTQAVCKTEPYLCTGYHLYITREPCIMCSMALVHSRIQRVYYGSSYSEGALGSRYKLHVTPGLNHHYQVFGGVLKEQCDGLYSETGS</sequence>
<dbReference type="Gene3D" id="3.40.140.10">
    <property type="entry name" value="Cytidine Deaminase, domain 2"/>
    <property type="match status" value="1"/>
</dbReference>
<reference evidence="4" key="2">
    <citation type="submission" date="2020-11" db="EMBL/GenBank/DDBJ databases">
        <authorList>
            <person name="McCartney M.A."/>
            <person name="Auch B."/>
            <person name="Kono T."/>
            <person name="Mallez S."/>
            <person name="Becker A."/>
            <person name="Gohl D.M."/>
            <person name="Silverstein K.A.T."/>
            <person name="Koren S."/>
            <person name="Bechman K.B."/>
            <person name="Herman A."/>
            <person name="Abrahante J.E."/>
            <person name="Garbe J."/>
        </authorList>
    </citation>
    <scope>NUCLEOTIDE SEQUENCE</scope>
    <source>
        <strain evidence="4">Duluth1</strain>
        <tissue evidence="4">Whole animal</tissue>
    </source>
</reference>
<name>A0A9D4LJH0_DREPO</name>
<dbReference type="CDD" id="cd01285">
    <property type="entry name" value="nucleoside_deaminase"/>
    <property type="match status" value="1"/>
</dbReference>
<comment type="similarity">
    <text evidence="2">Belongs to the cytidine and deoxycytidylate deaminase family. ADAT3 subfamily.</text>
</comment>
<comment type="caution">
    <text evidence="4">The sequence shown here is derived from an EMBL/GenBank/DDBJ whole genome shotgun (WGS) entry which is preliminary data.</text>
</comment>
<keyword evidence="1" id="KW-0819">tRNA processing</keyword>
<dbReference type="Pfam" id="PF00383">
    <property type="entry name" value="dCMP_cyt_deam_1"/>
    <property type="match status" value="1"/>
</dbReference>
<dbReference type="GO" id="GO:0005737">
    <property type="term" value="C:cytoplasm"/>
    <property type="evidence" value="ECO:0007669"/>
    <property type="project" value="TreeGrafter"/>
</dbReference>
<dbReference type="PANTHER" id="PTHR11079">
    <property type="entry name" value="CYTOSINE DEAMINASE FAMILY MEMBER"/>
    <property type="match status" value="1"/>
</dbReference>
<dbReference type="AlphaFoldDB" id="A0A9D4LJH0"/>
<dbReference type="GO" id="GO:0052717">
    <property type="term" value="F:tRNA-specific adenosine-34 deaminase activity"/>
    <property type="evidence" value="ECO:0007669"/>
    <property type="project" value="TreeGrafter"/>
</dbReference>
<evidence type="ECO:0000313" key="5">
    <source>
        <dbReference type="Proteomes" id="UP000828390"/>
    </source>
</evidence>
<dbReference type="Proteomes" id="UP000828390">
    <property type="component" value="Unassembled WGS sequence"/>
</dbReference>
<evidence type="ECO:0000256" key="2">
    <source>
        <dbReference type="ARBA" id="ARBA00038160"/>
    </source>
</evidence>
<dbReference type="GO" id="GO:0008033">
    <property type="term" value="P:tRNA processing"/>
    <property type="evidence" value="ECO:0007669"/>
    <property type="project" value="UniProtKB-KW"/>
</dbReference>